<keyword evidence="1" id="KW-0472">Membrane</keyword>
<reference evidence="2" key="1">
    <citation type="submission" date="2013-12" db="EMBL/GenBank/DDBJ databases">
        <title>A Varibaculum cambriense genome reconstructed from a premature infant gut community with otherwise low bacterial novelty that shifts toward anaerobic metabolism during the third week of life.</title>
        <authorList>
            <person name="Brown C.T."/>
            <person name="Sharon I."/>
            <person name="Thomas B.C."/>
            <person name="Castelle C.J."/>
            <person name="Morowitz M.J."/>
            <person name="Banfield J.F."/>
        </authorList>
    </citation>
    <scope>NUCLEOTIDE SEQUENCE</scope>
</reference>
<accession>W1WEA1</accession>
<feature type="transmembrane region" description="Helical" evidence="1">
    <location>
        <begin position="33"/>
        <end position="55"/>
    </location>
</feature>
<sequence length="114" mass="13129">MIKNISKICSFVLLFLFLVLILNQFEIMTYSDILKNIFYFLGILLIMLSSVITLLTNKSGFFKFLSVSIMLCLVAGGIMSIINPGLNIFIYICMVLSAIYSMIDMFYKPLWFHQ</sequence>
<name>W1WEA1_9ZZZZ</name>
<evidence type="ECO:0000256" key="1">
    <source>
        <dbReference type="SAM" id="Phobius"/>
    </source>
</evidence>
<feature type="transmembrane region" description="Helical" evidence="1">
    <location>
        <begin position="62"/>
        <end position="82"/>
    </location>
</feature>
<comment type="caution">
    <text evidence="2">The sequence shown here is derived from an EMBL/GenBank/DDBJ whole genome shotgun (WGS) entry which is preliminary data.</text>
</comment>
<dbReference type="AlphaFoldDB" id="W1WEA1"/>
<keyword evidence="1" id="KW-0812">Transmembrane</keyword>
<feature type="transmembrane region" description="Helical" evidence="1">
    <location>
        <begin position="88"/>
        <end position="107"/>
    </location>
</feature>
<gene>
    <name evidence="2" type="ORF">Q604_UNBc4C00046G0072</name>
</gene>
<dbReference type="EMBL" id="AZMM01018827">
    <property type="protein sequence ID" value="ETJ16488.1"/>
    <property type="molecule type" value="Genomic_DNA"/>
</dbReference>
<protein>
    <submittedName>
        <fullName evidence="2">Uncharacterized protein</fullName>
    </submittedName>
</protein>
<keyword evidence="1" id="KW-1133">Transmembrane helix</keyword>
<organism evidence="2">
    <name type="scientific">human gut metagenome</name>
    <dbReference type="NCBI Taxonomy" id="408170"/>
    <lineage>
        <taxon>unclassified sequences</taxon>
        <taxon>metagenomes</taxon>
        <taxon>organismal metagenomes</taxon>
    </lineage>
</organism>
<proteinExistence type="predicted"/>
<evidence type="ECO:0000313" key="2">
    <source>
        <dbReference type="EMBL" id="ETJ16488.1"/>
    </source>
</evidence>